<keyword evidence="4" id="KW-0732">Signal</keyword>
<dbReference type="InterPro" id="IPR017853">
    <property type="entry name" value="GH"/>
</dbReference>
<evidence type="ECO:0000256" key="7">
    <source>
        <dbReference type="RuleBase" id="RU361168"/>
    </source>
</evidence>
<evidence type="ECO:0000256" key="1">
    <source>
        <dbReference type="ARBA" id="ARBA00001255"/>
    </source>
</evidence>
<feature type="non-terminal residue" evidence="9">
    <location>
        <position position="1"/>
    </location>
</feature>
<organism evidence="9 10">
    <name type="scientific">Dacryopinax primogenitus (strain DJM 731)</name>
    <name type="common">Brown rot fungus</name>
    <dbReference type="NCBI Taxonomy" id="1858805"/>
    <lineage>
        <taxon>Eukaryota</taxon>
        <taxon>Fungi</taxon>
        <taxon>Dikarya</taxon>
        <taxon>Basidiomycota</taxon>
        <taxon>Agaricomycotina</taxon>
        <taxon>Dacrymycetes</taxon>
        <taxon>Dacrymycetales</taxon>
        <taxon>Dacrymycetaceae</taxon>
        <taxon>Dacryopinax</taxon>
    </lineage>
</organism>
<protein>
    <recommendedName>
        <fullName evidence="3 7">Alpha-galactosidase</fullName>
        <ecNumber evidence="3 7">3.2.1.22</ecNumber>
    </recommendedName>
    <alternativeName>
        <fullName evidence="7">Melibiase</fullName>
    </alternativeName>
</protein>
<dbReference type="GO" id="GO:0005975">
    <property type="term" value="P:carbohydrate metabolic process"/>
    <property type="evidence" value="ECO:0007669"/>
    <property type="project" value="InterPro"/>
</dbReference>
<accession>M5FRB2</accession>
<gene>
    <name evidence="9" type="ORF">DACRYDRAFT_57856</name>
</gene>
<evidence type="ECO:0000256" key="3">
    <source>
        <dbReference type="ARBA" id="ARBA00012755"/>
    </source>
</evidence>
<feature type="domain" description="Alpha galactosidase C-terminal" evidence="8">
    <location>
        <begin position="354"/>
        <end position="421"/>
    </location>
</feature>
<dbReference type="EMBL" id="JH795874">
    <property type="protein sequence ID" value="EJT98168.1"/>
    <property type="molecule type" value="Genomic_DNA"/>
</dbReference>
<comment type="similarity">
    <text evidence="2 7">Belongs to the glycosyl hydrolase 27 family.</text>
</comment>
<evidence type="ECO:0000256" key="4">
    <source>
        <dbReference type="ARBA" id="ARBA00022729"/>
    </source>
</evidence>
<dbReference type="HOGENOM" id="CLU_031988_0_0_1"/>
<dbReference type="CDD" id="cd14792">
    <property type="entry name" value="GH27"/>
    <property type="match status" value="1"/>
</dbReference>
<dbReference type="InterPro" id="IPR041233">
    <property type="entry name" value="Melibiase_C"/>
</dbReference>
<sequence length="445" mass="49057">TTPNGYHSPPRGWNSFGMQVGIRSATHFAMTQNHTIAQCDLLADPDALGGAGYEYCSLDSGWSIGDHGDEHGRIMYVEKQLDLPALADHLHAKGLKLGVYVVPGAFSKDANKTIYGTHIRLNNTFTGHDNGLSRIDFNYTRDGVQQWHDSVVNQFAEWGVDFIKLDFVTPGSPEHDVHLSPDTSGSVIAFHKAIAKASRPMRLDVSWKLEPNVTYYDVSRRNADSMRIDQDINNQRADTFVSWATIQRAIDNCRQYINLHTHSVEPLTIYPDLDNLYVGNAANVSGITDAQRQTMMTFWLGAGANLLIGSDLLQLDDFGKKLLTDTEALDIADFTSQYPRQPRNPGTGGNIAQQLQAWIAGPDVSGEAVVVVANLGPPLGRSGYEDQPSVEGMVEVEVPFASLGIPGIHKVRDVWRHKDLPMRMDGLHVLLGEGESKLFKLTPVL</sequence>
<keyword evidence="6 7" id="KW-0326">Glycosidase</keyword>
<dbReference type="PANTHER" id="PTHR11452">
    <property type="entry name" value="ALPHA-GALACTOSIDASE/ALPHA-N-ACETYLGALACTOSAMINIDASE"/>
    <property type="match status" value="1"/>
</dbReference>
<dbReference type="AlphaFoldDB" id="M5FRB2"/>
<dbReference type="PRINTS" id="PR00740">
    <property type="entry name" value="GLHYDRLASE27"/>
</dbReference>
<dbReference type="RefSeq" id="XP_040625066.1">
    <property type="nucleotide sequence ID" value="XM_040775470.1"/>
</dbReference>
<comment type="catalytic activity">
    <reaction evidence="1 7">
        <text>Hydrolysis of terminal, non-reducing alpha-D-galactose residues in alpha-D-galactosides, including galactose oligosaccharides, galactomannans and galactolipids.</text>
        <dbReference type="EC" id="3.2.1.22"/>
    </reaction>
</comment>
<dbReference type="EC" id="3.2.1.22" evidence="3 7"/>
<evidence type="ECO:0000256" key="5">
    <source>
        <dbReference type="ARBA" id="ARBA00022801"/>
    </source>
</evidence>
<evidence type="ECO:0000256" key="2">
    <source>
        <dbReference type="ARBA" id="ARBA00009743"/>
    </source>
</evidence>
<keyword evidence="7" id="KW-1015">Disulfide bond</keyword>
<evidence type="ECO:0000313" key="9">
    <source>
        <dbReference type="EMBL" id="EJT98168.1"/>
    </source>
</evidence>
<dbReference type="SUPFAM" id="SSF51445">
    <property type="entry name" value="(Trans)glycosidases"/>
    <property type="match status" value="1"/>
</dbReference>
<dbReference type="Pfam" id="PF17801">
    <property type="entry name" value="Melibiase_C"/>
    <property type="match status" value="1"/>
</dbReference>
<dbReference type="GeneID" id="63690532"/>
<dbReference type="STRING" id="1858805.M5FRB2"/>
<dbReference type="InterPro" id="IPR013785">
    <property type="entry name" value="Aldolase_TIM"/>
</dbReference>
<dbReference type="InterPro" id="IPR013780">
    <property type="entry name" value="Glyco_hydro_b"/>
</dbReference>
<dbReference type="Gene3D" id="3.20.20.70">
    <property type="entry name" value="Aldolase class I"/>
    <property type="match status" value="1"/>
</dbReference>
<evidence type="ECO:0000256" key="6">
    <source>
        <dbReference type="ARBA" id="ARBA00023295"/>
    </source>
</evidence>
<evidence type="ECO:0000313" key="10">
    <source>
        <dbReference type="Proteomes" id="UP000030653"/>
    </source>
</evidence>
<dbReference type="PANTHER" id="PTHR11452:SF33">
    <property type="entry name" value="ALPHA-GALACTOSIDASE 2"/>
    <property type="match status" value="1"/>
</dbReference>
<dbReference type="Gene3D" id="2.60.40.1180">
    <property type="entry name" value="Golgi alpha-mannosidase II"/>
    <property type="match status" value="1"/>
</dbReference>
<dbReference type="OMA" id="MTHYIGA"/>
<dbReference type="GO" id="GO:0004557">
    <property type="term" value="F:alpha-galactosidase activity"/>
    <property type="evidence" value="ECO:0007669"/>
    <property type="project" value="UniProtKB-EC"/>
</dbReference>
<dbReference type="Pfam" id="PF16499">
    <property type="entry name" value="Melibiase_2"/>
    <property type="match status" value="2"/>
</dbReference>
<keyword evidence="10" id="KW-1185">Reference proteome</keyword>
<name>M5FRB2_DACPD</name>
<dbReference type="Proteomes" id="UP000030653">
    <property type="component" value="Unassembled WGS sequence"/>
</dbReference>
<keyword evidence="5 7" id="KW-0378">Hydrolase</keyword>
<proteinExistence type="inferred from homology"/>
<reference evidence="9 10" key="1">
    <citation type="journal article" date="2012" name="Science">
        <title>The Paleozoic origin of enzymatic lignin decomposition reconstructed from 31 fungal genomes.</title>
        <authorList>
            <person name="Floudas D."/>
            <person name="Binder M."/>
            <person name="Riley R."/>
            <person name="Barry K."/>
            <person name="Blanchette R.A."/>
            <person name="Henrissat B."/>
            <person name="Martinez A.T."/>
            <person name="Otillar R."/>
            <person name="Spatafora J.W."/>
            <person name="Yadav J.S."/>
            <person name="Aerts A."/>
            <person name="Benoit I."/>
            <person name="Boyd A."/>
            <person name="Carlson A."/>
            <person name="Copeland A."/>
            <person name="Coutinho P.M."/>
            <person name="de Vries R.P."/>
            <person name="Ferreira P."/>
            <person name="Findley K."/>
            <person name="Foster B."/>
            <person name="Gaskell J."/>
            <person name="Glotzer D."/>
            <person name="Gorecki P."/>
            <person name="Heitman J."/>
            <person name="Hesse C."/>
            <person name="Hori C."/>
            <person name="Igarashi K."/>
            <person name="Jurgens J.A."/>
            <person name="Kallen N."/>
            <person name="Kersten P."/>
            <person name="Kohler A."/>
            <person name="Kuees U."/>
            <person name="Kumar T.K.A."/>
            <person name="Kuo A."/>
            <person name="LaButti K."/>
            <person name="Larrondo L.F."/>
            <person name="Lindquist E."/>
            <person name="Ling A."/>
            <person name="Lombard V."/>
            <person name="Lucas S."/>
            <person name="Lundell T."/>
            <person name="Martin R."/>
            <person name="McLaughlin D.J."/>
            <person name="Morgenstern I."/>
            <person name="Morin E."/>
            <person name="Murat C."/>
            <person name="Nagy L.G."/>
            <person name="Nolan M."/>
            <person name="Ohm R.A."/>
            <person name="Patyshakuliyeva A."/>
            <person name="Rokas A."/>
            <person name="Ruiz-Duenas F.J."/>
            <person name="Sabat G."/>
            <person name="Salamov A."/>
            <person name="Samejima M."/>
            <person name="Schmutz J."/>
            <person name="Slot J.C."/>
            <person name="St John F."/>
            <person name="Stenlid J."/>
            <person name="Sun H."/>
            <person name="Sun S."/>
            <person name="Syed K."/>
            <person name="Tsang A."/>
            <person name="Wiebenga A."/>
            <person name="Young D."/>
            <person name="Pisabarro A."/>
            <person name="Eastwood D.C."/>
            <person name="Martin F."/>
            <person name="Cullen D."/>
            <person name="Grigoriev I.V."/>
            <person name="Hibbett D.S."/>
        </authorList>
    </citation>
    <scope>NUCLEOTIDE SEQUENCE [LARGE SCALE GENOMIC DNA]</scope>
    <source>
        <strain evidence="9 10">DJM-731 SS1</strain>
    </source>
</reference>
<evidence type="ECO:0000259" key="8">
    <source>
        <dbReference type="Pfam" id="PF17801"/>
    </source>
</evidence>
<dbReference type="OrthoDB" id="5795902at2759"/>
<dbReference type="InterPro" id="IPR002241">
    <property type="entry name" value="Glyco_hydro_27"/>
</dbReference>